<dbReference type="PANTHER" id="PTHR43255:SF2">
    <property type="entry name" value="HETERODISULFIDE REDUCTASE RELATED PROTEIN"/>
    <property type="match status" value="1"/>
</dbReference>
<reference evidence="3 4" key="1">
    <citation type="submission" date="2018-06" db="EMBL/GenBank/DDBJ databases">
        <title>Extensive metabolic versatility and redundancy in microbially diverse, dynamic hydrothermal sediments.</title>
        <authorList>
            <person name="Dombrowski N."/>
            <person name="Teske A."/>
            <person name="Baker B.J."/>
        </authorList>
    </citation>
    <scope>NUCLEOTIDE SEQUENCE [LARGE SCALE GENOMIC DNA]</scope>
    <source>
        <strain evidence="3">B66_G16</strain>
    </source>
</reference>
<dbReference type="InterPro" id="IPR017896">
    <property type="entry name" value="4Fe4S_Fe-S-bd"/>
</dbReference>
<evidence type="ECO:0000313" key="3">
    <source>
        <dbReference type="EMBL" id="RLE49810.1"/>
    </source>
</evidence>
<organism evidence="3 4">
    <name type="scientific">Thermoproteota archaeon</name>
    <dbReference type="NCBI Taxonomy" id="2056631"/>
    <lineage>
        <taxon>Archaea</taxon>
        <taxon>Thermoproteota</taxon>
    </lineage>
</organism>
<dbReference type="InterPro" id="IPR051460">
    <property type="entry name" value="HdrC_iron-sulfur_subunit"/>
</dbReference>
<dbReference type="Gene3D" id="1.10.1060.10">
    <property type="entry name" value="Alpha-helical ferredoxin"/>
    <property type="match status" value="1"/>
</dbReference>
<dbReference type="AlphaFoldDB" id="A0A497ESV5"/>
<evidence type="ECO:0000259" key="2">
    <source>
        <dbReference type="PROSITE" id="PS51379"/>
    </source>
</evidence>
<name>A0A497ESV5_9CREN</name>
<accession>A0A497ESV5</accession>
<comment type="caution">
    <text evidence="3">The sequence shown here is derived from an EMBL/GenBank/DDBJ whole genome shotgun (WGS) entry which is preliminary data.</text>
</comment>
<dbReference type="PANTHER" id="PTHR43255">
    <property type="entry name" value="IRON-SULFUR-BINDING OXIDOREDUCTASE FADF-RELATED-RELATED"/>
    <property type="match status" value="1"/>
</dbReference>
<dbReference type="GO" id="GO:0051536">
    <property type="term" value="F:iron-sulfur cluster binding"/>
    <property type="evidence" value="ECO:0007669"/>
    <property type="project" value="InterPro"/>
</dbReference>
<dbReference type="EMBL" id="QMQV01000021">
    <property type="protein sequence ID" value="RLE49810.1"/>
    <property type="molecule type" value="Genomic_DNA"/>
</dbReference>
<evidence type="ECO:0000256" key="1">
    <source>
        <dbReference type="ARBA" id="ARBA00007097"/>
    </source>
</evidence>
<dbReference type="GO" id="GO:0005886">
    <property type="term" value="C:plasma membrane"/>
    <property type="evidence" value="ECO:0007669"/>
    <property type="project" value="TreeGrafter"/>
</dbReference>
<comment type="similarity">
    <text evidence="1">Belongs to the HdrC family.</text>
</comment>
<dbReference type="Proteomes" id="UP000278475">
    <property type="component" value="Unassembled WGS sequence"/>
</dbReference>
<evidence type="ECO:0000313" key="4">
    <source>
        <dbReference type="Proteomes" id="UP000278475"/>
    </source>
</evidence>
<dbReference type="InterPro" id="IPR017900">
    <property type="entry name" value="4Fe4S_Fe_S_CS"/>
</dbReference>
<gene>
    <name evidence="3" type="ORF">DRJ31_03500</name>
</gene>
<dbReference type="PROSITE" id="PS51379">
    <property type="entry name" value="4FE4S_FER_2"/>
    <property type="match status" value="1"/>
</dbReference>
<sequence length="109" mass="12441">MSLREMSKEKIYRDSRKCIRCGYCVYVCPSWIAHGRREPYSPRARSILAALALENPGDTELLLMSLDTIYSCNTCKRCYLECPTGVNVADMVIYVRHFLVNALAEKGKL</sequence>
<dbReference type="GO" id="GO:0016491">
    <property type="term" value="F:oxidoreductase activity"/>
    <property type="evidence" value="ECO:0007669"/>
    <property type="project" value="UniProtKB-ARBA"/>
</dbReference>
<dbReference type="SUPFAM" id="SSF46548">
    <property type="entry name" value="alpha-helical ferredoxin"/>
    <property type="match status" value="1"/>
</dbReference>
<proteinExistence type="inferred from homology"/>
<dbReference type="Pfam" id="PF13183">
    <property type="entry name" value="Fer4_8"/>
    <property type="match status" value="1"/>
</dbReference>
<feature type="domain" description="4Fe-4S ferredoxin-type" evidence="2">
    <location>
        <begin position="9"/>
        <end position="39"/>
    </location>
</feature>
<dbReference type="InterPro" id="IPR009051">
    <property type="entry name" value="Helical_ferredxn"/>
</dbReference>
<dbReference type="PROSITE" id="PS00198">
    <property type="entry name" value="4FE4S_FER_1"/>
    <property type="match status" value="2"/>
</dbReference>
<protein>
    <submittedName>
        <fullName evidence="3">(Fe-S)-binding protein</fullName>
    </submittedName>
</protein>